<comment type="caution">
    <text evidence="6">The sequence shown here is derived from an EMBL/GenBank/DDBJ whole genome shotgun (WGS) entry which is preliminary data.</text>
</comment>
<dbReference type="InterPro" id="IPR001940">
    <property type="entry name" value="Peptidase_S1C"/>
</dbReference>
<feature type="compositionally biased region" description="Low complexity" evidence="4">
    <location>
        <begin position="36"/>
        <end position="53"/>
    </location>
</feature>
<feature type="transmembrane region" description="Helical" evidence="5">
    <location>
        <begin position="63"/>
        <end position="84"/>
    </location>
</feature>
<evidence type="ECO:0000256" key="4">
    <source>
        <dbReference type="SAM" id="MobiDB-lite"/>
    </source>
</evidence>
<accession>A0A2M8LZT8</accession>
<dbReference type="PRINTS" id="PR00834">
    <property type="entry name" value="PROTEASES2C"/>
</dbReference>
<dbReference type="InterPro" id="IPR043504">
    <property type="entry name" value="Peptidase_S1_PA_chymotrypsin"/>
</dbReference>
<evidence type="ECO:0000256" key="1">
    <source>
        <dbReference type="ARBA" id="ARBA00010541"/>
    </source>
</evidence>
<dbReference type="EMBL" id="PGGW01000040">
    <property type="protein sequence ID" value="PJE97476.1"/>
    <property type="molecule type" value="Genomic_DNA"/>
</dbReference>
<dbReference type="Gene3D" id="2.40.10.10">
    <property type="entry name" value="Trypsin-like serine proteases"/>
    <property type="match status" value="2"/>
</dbReference>
<name>A0A2M8LZT8_9ACTN</name>
<feature type="region of interest" description="Disordered" evidence="4">
    <location>
        <begin position="245"/>
        <end position="266"/>
    </location>
</feature>
<dbReference type="AlphaFoldDB" id="A0A2M8LZT8"/>
<keyword evidence="7" id="KW-1185">Reference proteome</keyword>
<dbReference type="SUPFAM" id="SSF50494">
    <property type="entry name" value="Trypsin-like serine proteases"/>
    <property type="match status" value="1"/>
</dbReference>
<feature type="compositionally biased region" description="Basic and acidic residues" evidence="4">
    <location>
        <begin position="245"/>
        <end position="259"/>
    </location>
</feature>
<dbReference type="GO" id="GO:0006508">
    <property type="term" value="P:proteolysis"/>
    <property type="evidence" value="ECO:0007669"/>
    <property type="project" value="UniProtKB-KW"/>
</dbReference>
<protein>
    <submittedName>
        <fullName evidence="6">Serine protease</fullName>
    </submittedName>
</protein>
<dbReference type="PANTHER" id="PTHR43343:SF3">
    <property type="entry name" value="PROTEASE DO-LIKE 8, CHLOROPLASTIC"/>
    <property type="match status" value="1"/>
</dbReference>
<comment type="similarity">
    <text evidence="1">Belongs to the peptidase S1C family.</text>
</comment>
<proteinExistence type="inferred from homology"/>
<evidence type="ECO:0000256" key="5">
    <source>
        <dbReference type="SAM" id="Phobius"/>
    </source>
</evidence>
<evidence type="ECO:0000256" key="3">
    <source>
        <dbReference type="ARBA" id="ARBA00022801"/>
    </source>
</evidence>
<evidence type="ECO:0000313" key="7">
    <source>
        <dbReference type="Proteomes" id="UP000230407"/>
    </source>
</evidence>
<dbReference type="PANTHER" id="PTHR43343">
    <property type="entry name" value="PEPTIDASE S12"/>
    <property type="match status" value="1"/>
</dbReference>
<keyword evidence="2 6" id="KW-0645">Protease</keyword>
<keyword evidence="5" id="KW-0812">Transmembrane</keyword>
<dbReference type="InterPro" id="IPR009003">
    <property type="entry name" value="Peptidase_S1_PA"/>
</dbReference>
<keyword evidence="3" id="KW-0378">Hydrolase</keyword>
<reference evidence="6 7" key="1">
    <citation type="submission" date="2017-11" db="EMBL/GenBank/DDBJ databases">
        <title>Streptomyces carmine sp. nov., a novel actinomycete isolated from Sophora alopecuroides in Xinjiang, China.</title>
        <authorList>
            <person name="Wang Y."/>
            <person name="Luo X."/>
            <person name="Wan C."/>
            <person name="Zhang L."/>
        </authorList>
    </citation>
    <scope>NUCLEOTIDE SEQUENCE [LARGE SCALE GENOMIC DNA]</scope>
    <source>
        <strain evidence="6 7">TRM SA0054</strain>
    </source>
</reference>
<feature type="region of interest" description="Disordered" evidence="4">
    <location>
        <begin position="1"/>
        <end position="56"/>
    </location>
</feature>
<dbReference type="RefSeq" id="WP_100202016.1">
    <property type="nucleotide sequence ID" value="NZ_PGGW01000040.1"/>
</dbReference>
<gene>
    <name evidence="6" type="ORF">CUT44_12405</name>
</gene>
<keyword evidence="5" id="KW-0472">Membrane</keyword>
<organism evidence="6 7">
    <name type="scientific">Streptomyces carminius</name>
    <dbReference type="NCBI Taxonomy" id="2665496"/>
    <lineage>
        <taxon>Bacteria</taxon>
        <taxon>Bacillati</taxon>
        <taxon>Actinomycetota</taxon>
        <taxon>Actinomycetes</taxon>
        <taxon>Kitasatosporales</taxon>
        <taxon>Streptomycetaceae</taxon>
        <taxon>Streptomyces</taxon>
    </lineage>
</organism>
<evidence type="ECO:0000256" key="2">
    <source>
        <dbReference type="ARBA" id="ARBA00022670"/>
    </source>
</evidence>
<keyword evidence="5" id="KW-1133">Transmembrane helix</keyword>
<feature type="compositionally biased region" description="Pro residues" evidence="4">
    <location>
        <begin position="21"/>
        <end position="33"/>
    </location>
</feature>
<dbReference type="InterPro" id="IPR051201">
    <property type="entry name" value="Chloro_Bact_Ser_Proteases"/>
</dbReference>
<dbReference type="GO" id="GO:0004252">
    <property type="term" value="F:serine-type endopeptidase activity"/>
    <property type="evidence" value="ECO:0007669"/>
    <property type="project" value="InterPro"/>
</dbReference>
<dbReference type="Pfam" id="PF13365">
    <property type="entry name" value="Trypsin_2"/>
    <property type="match status" value="1"/>
</dbReference>
<sequence>MSEHETNHRTNPAADHGTDPGPRPGYAYPPRPSYEPAAGTVAPPASAAPAQGAHARRRVRRPAAVLTAVAIVSAVVGGGTATLVGEAYGDGSGTFAATSPAVPGTNTSADSGASVADVVKAVGPSVVEIGANSRAGSGTGSGVVISGEGEILTNNHVVSGAAEIRVTFADGSTAPAELVGTEPDLDMALLKVGGEDLPDGLEPAKLGDSDAVRIGDRVVAFGSPEGLSGTVTSGIVSAKDREVTVAREDGDGGRPRPDGEWPFEFDGGRYNGEVGPETTTYKAIQTDASLNPGNSGGPLVAMDGTVVGINSAIHNNAAATGGKAGSVGLGFAVPADEVKKILDDLRAGD</sequence>
<dbReference type="Proteomes" id="UP000230407">
    <property type="component" value="Unassembled WGS sequence"/>
</dbReference>
<evidence type="ECO:0000313" key="6">
    <source>
        <dbReference type="EMBL" id="PJE97476.1"/>
    </source>
</evidence>